<feature type="transmembrane region" description="Helical" evidence="7">
    <location>
        <begin position="184"/>
        <end position="206"/>
    </location>
</feature>
<evidence type="ECO:0000256" key="6">
    <source>
        <dbReference type="ARBA" id="ARBA00023136"/>
    </source>
</evidence>
<gene>
    <name evidence="10" type="primary">pilD</name>
    <name evidence="10" type="ORF">CARN6_2536</name>
</gene>
<comment type="similarity">
    <text evidence="2">Belongs to the peptidase A24 family.</text>
</comment>
<feature type="transmembrane region" description="Helical" evidence="7">
    <location>
        <begin position="87"/>
        <end position="108"/>
    </location>
</feature>
<keyword evidence="6 7" id="KW-0472">Membrane</keyword>
<comment type="caution">
    <text evidence="10">The sequence shown here is derived from an EMBL/GenBank/DDBJ whole genome shotgun (WGS) entry which is preliminary data.</text>
</comment>
<evidence type="ECO:0000256" key="2">
    <source>
        <dbReference type="ARBA" id="ARBA00005801"/>
    </source>
</evidence>
<dbReference type="EC" id="3.4.23.43" evidence="10"/>
<evidence type="ECO:0000259" key="8">
    <source>
        <dbReference type="Pfam" id="PF01478"/>
    </source>
</evidence>
<dbReference type="Gene3D" id="1.20.120.1220">
    <property type="match status" value="1"/>
</dbReference>
<dbReference type="GO" id="GO:0032259">
    <property type="term" value="P:methylation"/>
    <property type="evidence" value="ECO:0007669"/>
    <property type="project" value="UniProtKB-KW"/>
</dbReference>
<dbReference type="GO" id="GO:0008168">
    <property type="term" value="F:methyltransferase activity"/>
    <property type="evidence" value="ECO:0007669"/>
    <property type="project" value="UniProtKB-KW"/>
</dbReference>
<evidence type="ECO:0000256" key="5">
    <source>
        <dbReference type="ARBA" id="ARBA00022989"/>
    </source>
</evidence>
<dbReference type="InterPro" id="IPR000045">
    <property type="entry name" value="Prepilin_IV_endopep_pep"/>
</dbReference>
<accession>E6QP27</accession>
<feature type="transmembrane region" description="Helical" evidence="7">
    <location>
        <begin position="12"/>
        <end position="32"/>
    </location>
</feature>
<feature type="domain" description="Prepilin peptidase A24 N-terminal" evidence="9">
    <location>
        <begin position="21"/>
        <end position="101"/>
    </location>
</feature>
<keyword evidence="10" id="KW-0489">Methyltransferase</keyword>
<evidence type="ECO:0000259" key="9">
    <source>
        <dbReference type="Pfam" id="PF06750"/>
    </source>
</evidence>
<feature type="transmembrane region" description="Helical" evidence="7">
    <location>
        <begin position="145"/>
        <end position="164"/>
    </location>
</feature>
<dbReference type="GO" id="GO:0006465">
    <property type="term" value="P:signal peptide processing"/>
    <property type="evidence" value="ECO:0007669"/>
    <property type="project" value="TreeGrafter"/>
</dbReference>
<feature type="transmembrane region" description="Helical" evidence="7">
    <location>
        <begin position="242"/>
        <end position="266"/>
    </location>
</feature>
<evidence type="ECO:0000256" key="1">
    <source>
        <dbReference type="ARBA" id="ARBA00004651"/>
    </source>
</evidence>
<dbReference type="PANTHER" id="PTHR30487:SF0">
    <property type="entry name" value="PREPILIN LEADER PEPTIDASE_N-METHYLTRANSFERASE-RELATED"/>
    <property type="match status" value="1"/>
</dbReference>
<feature type="transmembrane region" description="Helical" evidence="7">
    <location>
        <begin position="218"/>
        <end position="236"/>
    </location>
</feature>
<evidence type="ECO:0000256" key="3">
    <source>
        <dbReference type="ARBA" id="ARBA00022475"/>
    </source>
</evidence>
<evidence type="ECO:0000256" key="4">
    <source>
        <dbReference type="ARBA" id="ARBA00022692"/>
    </source>
</evidence>
<dbReference type="GO" id="GO:0005886">
    <property type="term" value="C:plasma membrane"/>
    <property type="evidence" value="ECO:0007669"/>
    <property type="project" value="UniProtKB-SubCell"/>
</dbReference>
<dbReference type="Pfam" id="PF06750">
    <property type="entry name" value="A24_N_bact"/>
    <property type="match status" value="1"/>
</dbReference>
<protein>
    <submittedName>
        <fullName evidence="10">Type 4 prepilin peptidase bifunctional: Leader peptidase and N-methyltransferase transmembrane proteinT</fullName>
        <ecNumber evidence="10">2.1.1.-</ecNumber>
        <ecNumber evidence="10">3.4.23.43</ecNumber>
    </submittedName>
</protein>
<sequence>MTEFRNLDFAFAAQVSLVFFTGLVFGSFLNVCRVRLPAGESIAWPGSHCPRCQRPLLWWQNLPLFSWLVLRGRCYGCREPISALYPLYELSIGLLWAGCAASVLSQAAPPSRGQLIQAVAMAVFCWLLVLLAALDGEHLWLPDALTLPAIALGLLYRLGLAWLAPQPVGPAAGALLRFAGLAPSPMAAVVLYVFSALAAAALVLVIRLGYWLVRRREGMGLGDAKLMAALGAWLGLGGALDAFFLAVLAATLTALFWLAWLIWIAARHKNRSWASLPLPLGTFLSIAALSEVFRPEWLWTLWSRIFLP</sequence>
<comment type="subcellular location">
    <subcellularLocation>
        <location evidence="1">Cell membrane</location>
        <topology evidence="1">Multi-pass membrane protein</topology>
    </subcellularLocation>
</comment>
<dbReference type="EMBL" id="CABQ01000303">
    <property type="protein sequence ID" value="CBI08998.1"/>
    <property type="molecule type" value="Genomic_DNA"/>
</dbReference>
<dbReference type="GO" id="GO:0004190">
    <property type="term" value="F:aspartic-type endopeptidase activity"/>
    <property type="evidence" value="ECO:0007669"/>
    <property type="project" value="UniProtKB-EC"/>
</dbReference>
<keyword evidence="3" id="KW-1003">Cell membrane</keyword>
<dbReference type="AlphaFoldDB" id="E6QP27"/>
<dbReference type="PANTHER" id="PTHR30487">
    <property type="entry name" value="TYPE 4 PREPILIN-LIKE PROTEINS LEADER PEPTIDE-PROCESSING ENZYME"/>
    <property type="match status" value="1"/>
</dbReference>
<keyword evidence="10" id="KW-0808">Transferase</keyword>
<organism evidence="10">
    <name type="scientific">mine drainage metagenome</name>
    <dbReference type="NCBI Taxonomy" id="410659"/>
    <lineage>
        <taxon>unclassified sequences</taxon>
        <taxon>metagenomes</taxon>
        <taxon>ecological metagenomes</taxon>
    </lineage>
</organism>
<evidence type="ECO:0000256" key="7">
    <source>
        <dbReference type="SAM" id="Phobius"/>
    </source>
</evidence>
<name>E6QP27_9ZZZZ</name>
<reference evidence="10" key="1">
    <citation type="submission" date="2009-10" db="EMBL/GenBank/DDBJ databases">
        <title>Diversity of trophic interactions inside an arsenic-rich microbial ecosystem.</title>
        <authorList>
            <person name="Bertin P.N."/>
            <person name="Heinrich-Salmeron A."/>
            <person name="Pelletier E."/>
            <person name="Goulhen-Chollet F."/>
            <person name="Arsene-Ploetze F."/>
            <person name="Gallien S."/>
            <person name="Calteau A."/>
            <person name="Vallenet D."/>
            <person name="Casiot C."/>
            <person name="Chane-Woon-Ming B."/>
            <person name="Giloteaux L."/>
            <person name="Barakat M."/>
            <person name="Bonnefoy V."/>
            <person name="Bruneel O."/>
            <person name="Chandler M."/>
            <person name="Cleiss J."/>
            <person name="Duran R."/>
            <person name="Elbaz-Poulichet F."/>
            <person name="Fonknechten N."/>
            <person name="Lauga B."/>
            <person name="Mornico D."/>
            <person name="Ortet P."/>
            <person name="Schaeffer C."/>
            <person name="Siguier P."/>
            <person name="Alexander Thil Smith A."/>
            <person name="Van Dorsselaer A."/>
            <person name="Weissenbach J."/>
            <person name="Medigue C."/>
            <person name="Le Paslier D."/>
        </authorList>
    </citation>
    <scope>NUCLEOTIDE SEQUENCE</scope>
</reference>
<keyword evidence="5 7" id="KW-1133">Transmembrane helix</keyword>
<evidence type="ECO:0000313" key="10">
    <source>
        <dbReference type="EMBL" id="CBI08998.1"/>
    </source>
</evidence>
<dbReference type="Pfam" id="PF01478">
    <property type="entry name" value="Peptidase_A24"/>
    <property type="match status" value="1"/>
</dbReference>
<keyword evidence="4 7" id="KW-0812">Transmembrane</keyword>
<feature type="domain" description="Prepilin type IV endopeptidase peptidase" evidence="8">
    <location>
        <begin position="123"/>
        <end position="254"/>
    </location>
</feature>
<dbReference type="EC" id="2.1.1.-" evidence="10"/>
<dbReference type="InterPro" id="IPR050882">
    <property type="entry name" value="Prepilin_peptidase/N-MTase"/>
</dbReference>
<keyword evidence="10" id="KW-0378">Hydrolase</keyword>
<feature type="transmembrane region" description="Helical" evidence="7">
    <location>
        <begin position="114"/>
        <end position="133"/>
    </location>
</feature>
<dbReference type="InterPro" id="IPR010627">
    <property type="entry name" value="Prepilin_pept_A24_N"/>
</dbReference>
<proteinExistence type="inferred from homology"/>